<dbReference type="AlphaFoldDB" id="A0A6A8AIP0"/>
<keyword evidence="1" id="KW-0732">Signal</keyword>
<evidence type="ECO:0000256" key="1">
    <source>
        <dbReference type="SAM" id="SignalP"/>
    </source>
</evidence>
<name>A0A6A8AIP0_9HYPH</name>
<organism evidence="2 3">
    <name type="scientific">Endobacterium cereale</name>
    <dbReference type="NCBI Taxonomy" id="2663029"/>
    <lineage>
        <taxon>Bacteria</taxon>
        <taxon>Pseudomonadati</taxon>
        <taxon>Pseudomonadota</taxon>
        <taxon>Alphaproteobacteria</taxon>
        <taxon>Hyphomicrobiales</taxon>
        <taxon>Rhizobiaceae</taxon>
        <taxon>Endobacterium</taxon>
    </lineage>
</organism>
<dbReference type="Proteomes" id="UP000435138">
    <property type="component" value="Unassembled WGS sequence"/>
</dbReference>
<evidence type="ECO:0000313" key="3">
    <source>
        <dbReference type="Proteomes" id="UP000435138"/>
    </source>
</evidence>
<evidence type="ECO:0000313" key="2">
    <source>
        <dbReference type="EMBL" id="MQY48661.1"/>
    </source>
</evidence>
<comment type="caution">
    <text evidence="2">The sequence shown here is derived from an EMBL/GenBank/DDBJ whole genome shotgun (WGS) entry which is preliminary data.</text>
</comment>
<protein>
    <submittedName>
        <fullName evidence="2">Uncharacterized protein</fullName>
    </submittedName>
</protein>
<dbReference type="RefSeq" id="WP_153357448.1">
    <property type="nucleotide sequence ID" value="NZ_JAYKOO010000002.1"/>
</dbReference>
<gene>
    <name evidence="2" type="ORF">GAO09_21735</name>
</gene>
<dbReference type="EMBL" id="WIXI01000048">
    <property type="protein sequence ID" value="MQY48661.1"/>
    <property type="molecule type" value="Genomic_DNA"/>
</dbReference>
<reference evidence="2 3" key="1">
    <citation type="submission" date="2019-11" db="EMBL/GenBank/DDBJ databases">
        <title>Genome analysis of Rhizobacterium cereale a novel genus and species isolated from maize roots in North Spain.</title>
        <authorList>
            <person name="Menendez E."/>
            <person name="Flores-Felix J.D."/>
            <person name="Ramirez-Bahena M.-H."/>
            <person name="Igual J.M."/>
            <person name="Garcia-Fraile P."/>
            <person name="Peix A."/>
            <person name="Velazquez E."/>
        </authorList>
    </citation>
    <scope>NUCLEOTIDE SEQUENCE [LARGE SCALE GENOMIC DNA]</scope>
    <source>
        <strain evidence="2 3">RZME27</strain>
    </source>
</reference>
<feature type="signal peptide" evidence="1">
    <location>
        <begin position="1"/>
        <end position="21"/>
    </location>
</feature>
<feature type="chain" id="PRO_5025519576" evidence="1">
    <location>
        <begin position="22"/>
        <end position="166"/>
    </location>
</feature>
<accession>A0A6A8AIP0</accession>
<keyword evidence="3" id="KW-1185">Reference proteome</keyword>
<sequence length="166" mass="17196">MRVVSLTAVALILCLPAISQAAEADYLRSIAGSWSGKGLVLTKIGGSKVNVSCSLQVGSTPASLSMKGRCRGLLVSRGFSADVKTSGSRYSGTYVGPAGQSSSLSGSRHGDTVNLAVTWARVVNGDRSAGMTIEKLGTNGLRLRTIDKDVATGRSVATSSIEFTRR</sequence>
<proteinExistence type="predicted"/>